<evidence type="ECO:0000259" key="5">
    <source>
        <dbReference type="PROSITE" id="PS50931"/>
    </source>
</evidence>
<dbReference type="Gene3D" id="1.10.10.10">
    <property type="entry name" value="Winged helix-like DNA-binding domain superfamily/Winged helix DNA-binding domain"/>
    <property type="match status" value="1"/>
</dbReference>
<organism evidence="6 7">
    <name type="scientific">Marinobacterium rhizophilum</name>
    <dbReference type="NCBI Taxonomy" id="420402"/>
    <lineage>
        <taxon>Bacteria</taxon>
        <taxon>Pseudomonadati</taxon>
        <taxon>Pseudomonadota</taxon>
        <taxon>Gammaproteobacteria</taxon>
        <taxon>Oceanospirillales</taxon>
        <taxon>Oceanospirillaceae</taxon>
        <taxon>Marinobacterium</taxon>
    </lineage>
</organism>
<reference evidence="6" key="1">
    <citation type="submission" date="2021-04" db="EMBL/GenBank/DDBJ databases">
        <title>Oceanospirillales bacteria with DddD are important DMSP degraders in coastal seawater.</title>
        <authorList>
            <person name="Liu J."/>
        </authorList>
    </citation>
    <scope>NUCLEOTIDE SEQUENCE</scope>
    <source>
        <strain evidence="6">D13-1</strain>
    </source>
</reference>
<sequence>MNISHMRAFLEVATSGSFQLASERLHITQSTVSARIKVLESQLGQTLFLRKREGSELTLAGRQFMRFAHTAVRAWEQARQEVGLPEELSAMISLGIQMNLWDQITPAWIELMQEQHPHVGTRVTADYSASLLEQLSSGLIDLAITYIPRQQADLICEPLIDDQLILVSTEPRKVTRHWMPDYIYIDWGDEFRAAHNLAYPETRAPKLSVGLGMLGLDYILKFGGTAYFPARSVEALLQQGTLHRIDEAPTFQRPAYLIYPRVPSDAQLLETAISLLKHVVAGITRSV</sequence>
<keyword evidence="3" id="KW-0238">DNA-binding</keyword>
<evidence type="ECO:0000256" key="1">
    <source>
        <dbReference type="ARBA" id="ARBA00009437"/>
    </source>
</evidence>
<dbReference type="PROSITE" id="PS50931">
    <property type="entry name" value="HTH_LYSR"/>
    <property type="match status" value="1"/>
</dbReference>
<dbReference type="InterPro" id="IPR000847">
    <property type="entry name" value="LysR_HTH_N"/>
</dbReference>
<evidence type="ECO:0000313" key="6">
    <source>
        <dbReference type="EMBL" id="UTW13059.1"/>
    </source>
</evidence>
<dbReference type="InterPro" id="IPR050176">
    <property type="entry name" value="LTTR"/>
</dbReference>
<evidence type="ECO:0000313" key="7">
    <source>
        <dbReference type="Proteomes" id="UP001058461"/>
    </source>
</evidence>
<dbReference type="InterPro" id="IPR036388">
    <property type="entry name" value="WH-like_DNA-bd_sf"/>
</dbReference>
<comment type="similarity">
    <text evidence="1">Belongs to the LysR transcriptional regulatory family.</text>
</comment>
<evidence type="ECO:0000256" key="2">
    <source>
        <dbReference type="ARBA" id="ARBA00023015"/>
    </source>
</evidence>
<dbReference type="Pfam" id="PF03466">
    <property type="entry name" value="LysR_substrate"/>
    <property type="match status" value="1"/>
</dbReference>
<feature type="domain" description="HTH lysR-type" evidence="5">
    <location>
        <begin position="1"/>
        <end position="58"/>
    </location>
</feature>
<dbReference type="InterPro" id="IPR005119">
    <property type="entry name" value="LysR_subst-bd"/>
</dbReference>
<dbReference type="SUPFAM" id="SSF46785">
    <property type="entry name" value="Winged helix' DNA-binding domain"/>
    <property type="match status" value="1"/>
</dbReference>
<protein>
    <submittedName>
        <fullName evidence="6">LysR family transcriptional regulator</fullName>
    </submittedName>
</protein>
<dbReference type="Gene3D" id="3.40.190.10">
    <property type="entry name" value="Periplasmic binding protein-like II"/>
    <property type="match status" value="1"/>
</dbReference>
<proteinExistence type="inferred from homology"/>
<accession>A0ABY5HLP9</accession>
<gene>
    <name evidence="6" type="ORF">KDW95_05195</name>
</gene>
<keyword evidence="2" id="KW-0805">Transcription regulation</keyword>
<dbReference type="SUPFAM" id="SSF53850">
    <property type="entry name" value="Periplasmic binding protein-like II"/>
    <property type="match status" value="1"/>
</dbReference>
<keyword evidence="7" id="KW-1185">Reference proteome</keyword>
<evidence type="ECO:0000256" key="4">
    <source>
        <dbReference type="ARBA" id="ARBA00023163"/>
    </source>
</evidence>
<evidence type="ECO:0000256" key="3">
    <source>
        <dbReference type="ARBA" id="ARBA00023125"/>
    </source>
</evidence>
<dbReference type="PANTHER" id="PTHR30579:SF8">
    <property type="entry name" value="HTH-TYPE TRANSCRIPTIONAL REGULATOR HDFR"/>
    <property type="match status" value="1"/>
</dbReference>
<keyword evidence="4" id="KW-0804">Transcription</keyword>
<dbReference type="RefSeq" id="WP_255855222.1">
    <property type="nucleotide sequence ID" value="NZ_CP073347.1"/>
</dbReference>
<name>A0ABY5HLP9_9GAMM</name>
<dbReference type="PANTHER" id="PTHR30579">
    <property type="entry name" value="TRANSCRIPTIONAL REGULATOR"/>
    <property type="match status" value="1"/>
</dbReference>
<dbReference type="InterPro" id="IPR036390">
    <property type="entry name" value="WH_DNA-bd_sf"/>
</dbReference>
<dbReference type="EMBL" id="CP073347">
    <property type="protein sequence ID" value="UTW13059.1"/>
    <property type="molecule type" value="Genomic_DNA"/>
</dbReference>
<dbReference type="PRINTS" id="PR00039">
    <property type="entry name" value="HTHLYSR"/>
</dbReference>
<dbReference type="Pfam" id="PF00126">
    <property type="entry name" value="HTH_1"/>
    <property type="match status" value="1"/>
</dbReference>
<dbReference type="Proteomes" id="UP001058461">
    <property type="component" value="Chromosome"/>
</dbReference>